<dbReference type="Proteomes" id="UP001500888">
    <property type="component" value="Unassembled WGS sequence"/>
</dbReference>
<keyword evidence="1" id="KW-0812">Transmembrane</keyword>
<name>A0ABP7IIL9_9ACTN</name>
<feature type="transmembrane region" description="Helical" evidence="1">
    <location>
        <begin position="6"/>
        <end position="32"/>
    </location>
</feature>
<evidence type="ECO:0008006" key="4">
    <source>
        <dbReference type="Google" id="ProtNLM"/>
    </source>
</evidence>
<reference evidence="3" key="1">
    <citation type="journal article" date="2019" name="Int. J. Syst. Evol. Microbiol.">
        <title>The Global Catalogue of Microorganisms (GCM) 10K type strain sequencing project: providing services to taxonomists for standard genome sequencing and annotation.</title>
        <authorList>
            <consortium name="The Broad Institute Genomics Platform"/>
            <consortium name="The Broad Institute Genome Sequencing Center for Infectious Disease"/>
            <person name="Wu L."/>
            <person name="Ma J."/>
        </authorList>
    </citation>
    <scope>NUCLEOTIDE SEQUENCE [LARGE SCALE GENOMIC DNA]</scope>
    <source>
        <strain evidence="3">JCM 16908</strain>
    </source>
</reference>
<feature type="transmembrane region" description="Helical" evidence="1">
    <location>
        <begin position="227"/>
        <end position="246"/>
    </location>
</feature>
<feature type="transmembrane region" description="Helical" evidence="1">
    <location>
        <begin position="39"/>
        <end position="62"/>
    </location>
</feature>
<comment type="caution">
    <text evidence="2">The sequence shown here is derived from an EMBL/GenBank/DDBJ whole genome shotgun (WGS) entry which is preliminary data.</text>
</comment>
<proteinExistence type="predicted"/>
<feature type="transmembrane region" description="Helical" evidence="1">
    <location>
        <begin position="160"/>
        <end position="178"/>
    </location>
</feature>
<feature type="transmembrane region" description="Helical" evidence="1">
    <location>
        <begin position="127"/>
        <end position="154"/>
    </location>
</feature>
<keyword evidence="3" id="KW-1185">Reference proteome</keyword>
<feature type="transmembrane region" description="Helical" evidence="1">
    <location>
        <begin position="68"/>
        <end position="86"/>
    </location>
</feature>
<evidence type="ECO:0000313" key="2">
    <source>
        <dbReference type="EMBL" id="GAA3819388.1"/>
    </source>
</evidence>
<keyword evidence="1" id="KW-0472">Membrane</keyword>
<gene>
    <name evidence="2" type="ORF">GCM10022226_44880</name>
</gene>
<keyword evidence="1" id="KW-1133">Transmembrane helix</keyword>
<dbReference type="EMBL" id="BAAAZR010000010">
    <property type="protein sequence ID" value="GAA3819388.1"/>
    <property type="molecule type" value="Genomic_DNA"/>
</dbReference>
<dbReference type="RefSeq" id="WP_344943403.1">
    <property type="nucleotide sequence ID" value="NZ_BAAAZR010000010.1"/>
</dbReference>
<sequence>MSGATWSLLASTFTASFVEFVEALTIVLAMGVTRGWRPALAGTAAAVVTLVAFTVFAGYALSTWLPQSLLQLVVGTLLLIFGLQWLRKAVLRSAGLKARNDEAEEFASQAAAAREAASRTRFGLDTFAFLVSFKGVFLEGVEVVFIVVTFGLSAANMPTAAGGAALACAVVLIAGIVLHRPLAMIPENTLKYGVGLMLAGFGTFWAVEGLGVFTGGGSLAWPGGDWAIPVLVACWLLASRALVFALPRLKLEVVR</sequence>
<organism evidence="2 3">
    <name type="scientific">Sphaerisporangium flaviroseum</name>
    <dbReference type="NCBI Taxonomy" id="509199"/>
    <lineage>
        <taxon>Bacteria</taxon>
        <taxon>Bacillati</taxon>
        <taxon>Actinomycetota</taxon>
        <taxon>Actinomycetes</taxon>
        <taxon>Streptosporangiales</taxon>
        <taxon>Streptosporangiaceae</taxon>
        <taxon>Sphaerisporangium</taxon>
    </lineage>
</organism>
<accession>A0ABP7IIL9</accession>
<evidence type="ECO:0000313" key="3">
    <source>
        <dbReference type="Proteomes" id="UP001500888"/>
    </source>
</evidence>
<evidence type="ECO:0000256" key="1">
    <source>
        <dbReference type="SAM" id="Phobius"/>
    </source>
</evidence>
<protein>
    <recommendedName>
        <fullName evidence="4">GDT1 family protein</fullName>
    </recommendedName>
</protein>
<feature type="transmembrane region" description="Helical" evidence="1">
    <location>
        <begin position="190"/>
        <end position="207"/>
    </location>
</feature>